<gene>
    <name evidence="1" type="ORF">L484_020836</name>
</gene>
<organism evidence="1 2">
    <name type="scientific">Morus notabilis</name>
    <dbReference type="NCBI Taxonomy" id="981085"/>
    <lineage>
        <taxon>Eukaryota</taxon>
        <taxon>Viridiplantae</taxon>
        <taxon>Streptophyta</taxon>
        <taxon>Embryophyta</taxon>
        <taxon>Tracheophyta</taxon>
        <taxon>Spermatophyta</taxon>
        <taxon>Magnoliopsida</taxon>
        <taxon>eudicotyledons</taxon>
        <taxon>Gunneridae</taxon>
        <taxon>Pentapetalae</taxon>
        <taxon>rosids</taxon>
        <taxon>fabids</taxon>
        <taxon>Rosales</taxon>
        <taxon>Moraceae</taxon>
        <taxon>Moreae</taxon>
        <taxon>Morus</taxon>
    </lineage>
</organism>
<name>W9QRL0_9ROSA</name>
<protein>
    <submittedName>
        <fullName evidence="1">Uncharacterized protein</fullName>
    </submittedName>
</protein>
<proteinExistence type="predicted"/>
<dbReference type="EMBL" id="KE343603">
    <property type="protein sequence ID" value="EXB37049.1"/>
    <property type="molecule type" value="Genomic_DNA"/>
</dbReference>
<dbReference type="Proteomes" id="UP000030645">
    <property type="component" value="Unassembled WGS sequence"/>
</dbReference>
<sequence>MLLSDHHRPPILIKDHRMVGGGPIKKARADFQMLERDHVPIAPKMRLGPTRHVMSGWIVGVLSRAPRSCGAPRPRTRQTDLTRIHWVCYAIT</sequence>
<reference evidence="2" key="1">
    <citation type="submission" date="2013-01" db="EMBL/GenBank/DDBJ databases">
        <title>Draft Genome Sequence of a Mulberry Tree, Morus notabilis C.K. Schneid.</title>
        <authorList>
            <person name="He N."/>
            <person name="Zhao S."/>
        </authorList>
    </citation>
    <scope>NUCLEOTIDE SEQUENCE</scope>
</reference>
<evidence type="ECO:0000313" key="1">
    <source>
        <dbReference type="EMBL" id="EXB37049.1"/>
    </source>
</evidence>
<dbReference type="AlphaFoldDB" id="W9QRL0"/>
<accession>W9QRL0</accession>
<evidence type="ECO:0000313" key="2">
    <source>
        <dbReference type="Proteomes" id="UP000030645"/>
    </source>
</evidence>
<keyword evidence="2" id="KW-1185">Reference proteome</keyword>